<dbReference type="Gene3D" id="3.100.10.10">
    <property type="match status" value="1"/>
</dbReference>
<evidence type="ECO:0000256" key="3">
    <source>
        <dbReference type="ARBA" id="ARBA00023274"/>
    </source>
</evidence>
<evidence type="ECO:0000256" key="1">
    <source>
        <dbReference type="ARBA" id="ARBA00007320"/>
    </source>
</evidence>
<evidence type="ECO:0000256" key="6">
    <source>
        <dbReference type="RuleBase" id="RU003888"/>
    </source>
</evidence>
<dbReference type="FunFam" id="3.100.10.10:FF:000024">
    <property type="entry name" value="RPL27A isoform 10"/>
    <property type="match status" value="1"/>
</dbReference>
<protein>
    <recommendedName>
        <fullName evidence="4">Large ribosomal subunit protein uL15</fullName>
    </recommendedName>
    <alternativeName>
        <fullName evidence="5">60S ribosomal protein L27a</fullName>
    </alternativeName>
</protein>
<dbReference type="HAMAP" id="MF_01341">
    <property type="entry name" value="Ribosomal_uL15"/>
    <property type="match status" value="1"/>
</dbReference>
<evidence type="ECO:0000259" key="8">
    <source>
        <dbReference type="Pfam" id="PF00828"/>
    </source>
</evidence>
<keyword evidence="2 6" id="KW-0689">Ribosomal protein</keyword>
<dbReference type="InterPro" id="IPR001196">
    <property type="entry name" value="Ribosomal_uL15_CS"/>
</dbReference>
<dbReference type="PROSITE" id="PS00475">
    <property type="entry name" value="RIBOSOMAL_L15"/>
    <property type="match status" value="1"/>
</dbReference>
<reference evidence="9 10" key="1">
    <citation type="journal article" date="2013" name="Science">
        <title>Genomic diversity and evolution of the head crest in the rock pigeon.</title>
        <authorList>
            <person name="Shapiro M.D."/>
            <person name="Kronenberg Z."/>
            <person name="Li C."/>
            <person name="Domyan E.T."/>
            <person name="Pan H."/>
            <person name="Campbell M."/>
            <person name="Tan H."/>
            <person name="Huff C.D."/>
            <person name="Hu H."/>
            <person name="Vickrey A.I."/>
            <person name="Nielsen S.C."/>
            <person name="Stringham S.A."/>
            <person name="Hu H."/>
            <person name="Willerslev E."/>
            <person name="Gilbert M.T."/>
            <person name="Yandell M."/>
            <person name="Zhang G."/>
            <person name="Wang J."/>
        </authorList>
    </citation>
    <scope>NUCLEOTIDE SEQUENCE [LARGE SCALE GENOMIC DNA]</scope>
    <source>
        <tissue evidence="9">Blood</tissue>
    </source>
</reference>
<dbReference type="EMBL" id="AKCR02000011">
    <property type="protein sequence ID" value="PKK29258.1"/>
    <property type="molecule type" value="Genomic_DNA"/>
</dbReference>
<evidence type="ECO:0000256" key="5">
    <source>
        <dbReference type="ARBA" id="ARBA00035527"/>
    </source>
</evidence>
<dbReference type="PANTHER" id="PTHR11721">
    <property type="entry name" value="60S RIBOSOMAL PROTEIN L27A"/>
    <property type="match status" value="1"/>
</dbReference>
<evidence type="ECO:0000313" key="10">
    <source>
        <dbReference type="Proteomes" id="UP000053872"/>
    </source>
</evidence>
<sequence length="251" mass="27351">MNAIAKSTFVTLLPGDLRNSSCKLAGRGGRHCRIRPWQKIPGAAARPGAAAGTGAPGAPRGPVCPLWKPRGQRPRSSAGRGGGRVITLPLAARFAHSCSPTFPQPSRLRKTRKLRGHVSHGHGRVGKHRKHPGGRGNAGGMHHHRINFDKYHPGYFGKVGMRHYHLKRNQKFCPTLNLDKLWTLVSEQTRLNYAKNEAGLAPVIDVVRSGYYKVLGKGKLPKQPVIVKAKFFSRRAEEKIKAVGGACVLVA</sequence>
<comment type="similarity">
    <text evidence="1 6">Belongs to the universal ribosomal protein uL15 family.</text>
</comment>
<dbReference type="AlphaFoldDB" id="A0A2I0MHW4"/>
<feature type="region of interest" description="Disordered" evidence="7">
    <location>
        <begin position="43"/>
        <end position="62"/>
    </location>
</feature>
<dbReference type="InterPro" id="IPR021131">
    <property type="entry name" value="Ribosomal_uL15/eL18"/>
</dbReference>
<organism evidence="9 10">
    <name type="scientific">Columba livia</name>
    <name type="common">Rock dove</name>
    <dbReference type="NCBI Taxonomy" id="8932"/>
    <lineage>
        <taxon>Eukaryota</taxon>
        <taxon>Metazoa</taxon>
        <taxon>Chordata</taxon>
        <taxon>Craniata</taxon>
        <taxon>Vertebrata</taxon>
        <taxon>Euteleostomi</taxon>
        <taxon>Archelosauria</taxon>
        <taxon>Archosauria</taxon>
        <taxon>Dinosauria</taxon>
        <taxon>Saurischia</taxon>
        <taxon>Theropoda</taxon>
        <taxon>Coelurosauria</taxon>
        <taxon>Aves</taxon>
        <taxon>Neognathae</taxon>
        <taxon>Neoaves</taxon>
        <taxon>Columbimorphae</taxon>
        <taxon>Columbiformes</taxon>
        <taxon>Columbidae</taxon>
        <taxon>Columba</taxon>
    </lineage>
</organism>
<dbReference type="GO" id="GO:0006412">
    <property type="term" value="P:translation"/>
    <property type="evidence" value="ECO:0007669"/>
    <property type="project" value="InterPro"/>
</dbReference>
<dbReference type="GO" id="GO:0022625">
    <property type="term" value="C:cytosolic large ribosomal subunit"/>
    <property type="evidence" value="ECO:0007669"/>
    <property type="project" value="TreeGrafter"/>
</dbReference>
<dbReference type="STRING" id="8932.A0A2I0MHW4"/>
<dbReference type="Proteomes" id="UP000053872">
    <property type="component" value="Unassembled WGS sequence"/>
</dbReference>
<gene>
    <name evidence="9" type="primary">RPL27A</name>
    <name evidence="9" type="ORF">A306_00004674</name>
</gene>
<feature type="compositionally biased region" description="Basic residues" evidence="7">
    <location>
        <begin position="117"/>
        <end position="133"/>
    </location>
</feature>
<dbReference type="InterPro" id="IPR036227">
    <property type="entry name" value="Ribosomal_uL15/eL18_sf"/>
</dbReference>
<dbReference type="InParanoid" id="A0A2I0MHW4"/>
<evidence type="ECO:0000313" key="9">
    <source>
        <dbReference type="EMBL" id="PKK29258.1"/>
    </source>
</evidence>
<keyword evidence="3 6" id="KW-0687">Ribonucleoprotein</keyword>
<name>A0A2I0MHW4_COLLI</name>
<evidence type="ECO:0000256" key="4">
    <source>
        <dbReference type="ARBA" id="ARBA00035200"/>
    </source>
</evidence>
<comment type="caution">
    <text evidence="9">The sequence shown here is derived from an EMBL/GenBank/DDBJ whole genome shotgun (WGS) entry which is preliminary data.</text>
</comment>
<feature type="region of interest" description="Disordered" evidence="7">
    <location>
        <begin position="117"/>
        <end position="139"/>
    </location>
</feature>
<keyword evidence="10" id="KW-1185">Reference proteome</keyword>
<dbReference type="InterPro" id="IPR030878">
    <property type="entry name" value="Ribosomal_uL15"/>
</dbReference>
<feature type="compositionally biased region" description="Low complexity" evidence="7">
    <location>
        <begin position="43"/>
        <end position="61"/>
    </location>
</feature>
<accession>A0A2I0MHW4</accession>
<dbReference type="PANTHER" id="PTHR11721:SF3">
    <property type="entry name" value="LARGE RIBOSOMAL SUBUNIT PROTEIN UL15"/>
    <property type="match status" value="1"/>
</dbReference>
<dbReference type="Pfam" id="PF00828">
    <property type="entry name" value="Ribosomal_L27A"/>
    <property type="match status" value="1"/>
</dbReference>
<dbReference type="GO" id="GO:0003735">
    <property type="term" value="F:structural constituent of ribosome"/>
    <property type="evidence" value="ECO:0007669"/>
    <property type="project" value="InterPro"/>
</dbReference>
<proteinExistence type="inferred from homology"/>
<evidence type="ECO:0000256" key="7">
    <source>
        <dbReference type="SAM" id="MobiDB-lite"/>
    </source>
</evidence>
<feature type="domain" description="Large ribosomal subunit protein uL15/eL18" evidence="8">
    <location>
        <begin position="175"/>
        <end position="248"/>
    </location>
</feature>
<dbReference type="SUPFAM" id="SSF52080">
    <property type="entry name" value="Ribosomal proteins L15p and L18e"/>
    <property type="match status" value="1"/>
</dbReference>
<evidence type="ECO:0000256" key="2">
    <source>
        <dbReference type="ARBA" id="ARBA00022980"/>
    </source>
</evidence>